<organism evidence="1 2">
    <name type="scientific">Plicaturopsis crispa FD-325 SS-3</name>
    <dbReference type="NCBI Taxonomy" id="944288"/>
    <lineage>
        <taxon>Eukaryota</taxon>
        <taxon>Fungi</taxon>
        <taxon>Dikarya</taxon>
        <taxon>Basidiomycota</taxon>
        <taxon>Agaricomycotina</taxon>
        <taxon>Agaricomycetes</taxon>
        <taxon>Agaricomycetidae</taxon>
        <taxon>Amylocorticiales</taxon>
        <taxon>Amylocorticiaceae</taxon>
        <taxon>Plicatura</taxon>
        <taxon>Plicaturopsis crispa</taxon>
    </lineage>
</organism>
<dbReference type="EMBL" id="KN832570">
    <property type="protein sequence ID" value="KII84610.1"/>
    <property type="molecule type" value="Genomic_DNA"/>
</dbReference>
<evidence type="ECO:0000313" key="1">
    <source>
        <dbReference type="EMBL" id="KII84610.1"/>
    </source>
</evidence>
<reference evidence="1 2" key="1">
    <citation type="submission" date="2014-06" db="EMBL/GenBank/DDBJ databases">
        <title>Evolutionary Origins and Diversification of the Mycorrhizal Mutualists.</title>
        <authorList>
            <consortium name="DOE Joint Genome Institute"/>
            <consortium name="Mycorrhizal Genomics Consortium"/>
            <person name="Kohler A."/>
            <person name="Kuo A."/>
            <person name="Nagy L.G."/>
            <person name="Floudas D."/>
            <person name="Copeland A."/>
            <person name="Barry K.W."/>
            <person name="Cichocki N."/>
            <person name="Veneault-Fourrey C."/>
            <person name="LaButti K."/>
            <person name="Lindquist E.A."/>
            <person name="Lipzen A."/>
            <person name="Lundell T."/>
            <person name="Morin E."/>
            <person name="Murat C."/>
            <person name="Riley R."/>
            <person name="Ohm R."/>
            <person name="Sun H."/>
            <person name="Tunlid A."/>
            <person name="Henrissat B."/>
            <person name="Grigoriev I.V."/>
            <person name="Hibbett D.S."/>
            <person name="Martin F."/>
        </authorList>
    </citation>
    <scope>NUCLEOTIDE SEQUENCE [LARGE SCALE GENOMIC DNA]</scope>
    <source>
        <strain evidence="1 2">FD-325 SS-3</strain>
    </source>
</reference>
<protein>
    <submittedName>
        <fullName evidence="1">Uncharacterized protein</fullName>
    </submittedName>
</protein>
<dbReference type="Proteomes" id="UP000053263">
    <property type="component" value="Unassembled WGS sequence"/>
</dbReference>
<dbReference type="HOGENOM" id="CLU_1468776_0_0_1"/>
<accession>A0A0C9SXU2</accession>
<evidence type="ECO:0000313" key="2">
    <source>
        <dbReference type="Proteomes" id="UP000053263"/>
    </source>
</evidence>
<gene>
    <name evidence="1" type="ORF">PLICRDRAFT_354477</name>
</gene>
<dbReference type="AlphaFoldDB" id="A0A0C9SXU2"/>
<name>A0A0C9SXU2_PLICR</name>
<keyword evidence="2" id="KW-1185">Reference proteome</keyword>
<sequence>MKHEWPCHTARSCPVRSTSGVSRRKYTSRFAENWPAGGRGTSPCASRYEHPAQCPGHCAPSPDSRLKMYFPLRGNLASGWARYEPVRVSLKHGACVWYDRVHPRVSLCISPSRSSANFVILAENVLSASWKIGQRAGEARARARLATNTQHSVQGTARRPLLTRFWPAGGRGTRIAEARALCLV</sequence>
<proteinExistence type="predicted"/>